<keyword evidence="1" id="KW-0732">Signal</keyword>
<keyword evidence="3" id="KW-1185">Reference proteome</keyword>
<feature type="chain" id="PRO_5003224146" evidence="1">
    <location>
        <begin position="24"/>
        <end position="81"/>
    </location>
</feature>
<sequence length="81" mass="9428">MKNKIKILLISLSMVLIPLGTYAASDLSSSDGYQQYSYTCPNGYSRSDCPYYKEQDRFNGRGYYREGRHHGRGHHHRGYFN</sequence>
<dbReference type="AlphaFoldDB" id="E8LHC4"/>
<reference evidence="2 3" key="1">
    <citation type="submission" date="2011-01" db="EMBL/GenBank/DDBJ databases">
        <authorList>
            <person name="Weinstock G."/>
            <person name="Sodergren E."/>
            <person name="Clifton S."/>
            <person name="Fulton L."/>
            <person name="Fulton B."/>
            <person name="Courtney L."/>
            <person name="Fronick C."/>
            <person name="Harrison M."/>
            <person name="Strong C."/>
            <person name="Farmer C."/>
            <person name="Delahaunty K."/>
            <person name="Markovic C."/>
            <person name="Hall O."/>
            <person name="Minx P."/>
            <person name="Tomlinson C."/>
            <person name="Mitreva M."/>
            <person name="Hou S."/>
            <person name="Chen J."/>
            <person name="Wollam A."/>
            <person name="Pepin K.H."/>
            <person name="Johnson M."/>
            <person name="Bhonagiri V."/>
            <person name="Zhang X."/>
            <person name="Suruliraj S."/>
            <person name="Warren W."/>
            <person name="Chinwalla A."/>
            <person name="Mardis E.R."/>
            <person name="Wilson R.K."/>
        </authorList>
    </citation>
    <scope>NUCLEOTIDE SEQUENCE [LARGE SCALE GENOMIC DNA]</scope>
    <source>
        <strain evidence="3">DSM 22608 / JCM 16073 / KCTC 15190 / YIT 12066</strain>
    </source>
</reference>
<feature type="signal peptide" evidence="1">
    <location>
        <begin position="1"/>
        <end position="23"/>
    </location>
</feature>
<gene>
    <name evidence="2" type="ORF">HMPREF9444_00082</name>
</gene>
<name>E8LHC4_SUCHY</name>
<dbReference type="EMBL" id="AEVO01000004">
    <property type="protein sequence ID" value="EFY08096.1"/>
    <property type="molecule type" value="Genomic_DNA"/>
</dbReference>
<protein>
    <submittedName>
        <fullName evidence="2">Uncharacterized protein</fullName>
    </submittedName>
</protein>
<evidence type="ECO:0000313" key="2">
    <source>
        <dbReference type="EMBL" id="EFY08096.1"/>
    </source>
</evidence>
<comment type="caution">
    <text evidence="2">The sequence shown here is derived from an EMBL/GenBank/DDBJ whole genome shotgun (WGS) entry which is preliminary data.</text>
</comment>
<evidence type="ECO:0000256" key="1">
    <source>
        <dbReference type="SAM" id="SignalP"/>
    </source>
</evidence>
<evidence type="ECO:0000313" key="3">
    <source>
        <dbReference type="Proteomes" id="UP000018458"/>
    </source>
</evidence>
<dbReference type="RefSeq" id="WP_009142312.1">
    <property type="nucleotide sequence ID" value="NZ_GL830942.1"/>
</dbReference>
<proteinExistence type="predicted"/>
<dbReference type="HOGENOM" id="CLU_2572561_0_0_6"/>
<dbReference type="Proteomes" id="UP000018458">
    <property type="component" value="Unassembled WGS sequence"/>
</dbReference>
<accession>E8LHC4</accession>
<organism evidence="2 3">
    <name type="scientific">Succinatimonas hippei (strain DSM 22608 / JCM 16073 / KCTC 15190 / YIT 12066)</name>
    <dbReference type="NCBI Taxonomy" id="762983"/>
    <lineage>
        <taxon>Bacteria</taxon>
        <taxon>Pseudomonadati</taxon>
        <taxon>Pseudomonadota</taxon>
        <taxon>Gammaproteobacteria</taxon>
        <taxon>Aeromonadales</taxon>
        <taxon>Succinivibrionaceae</taxon>
        <taxon>Succinatimonas</taxon>
    </lineage>
</organism>